<dbReference type="NCBIfam" id="NF045559">
    <property type="entry name" value="sacti_RiPP_CxC"/>
    <property type="match status" value="1"/>
</dbReference>
<accession>A0A919VPB8</accession>
<dbReference type="NCBIfam" id="NF045560">
    <property type="entry name" value="aroma_sacti_dom"/>
    <property type="match status" value="1"/>
</dbReference>
<evidence type="ECO:0000313" key="1">
    <source>
        <dbReference type="EMBL" id="GIM73659.1"/>
    </source>
</evidence>
<dbReference type="RefSeq" id="WP_203835977.1">
    <property type="nucleotide sequence ID" value="NZ_BAAATW010000012.1"/>
</dbReference>
<dbReference type="InterPro" id="IPR054632">
    <property type="entry name" value="Aroma_sacti_dom"/>
</dbReference>
<reference evidence="1" key="1">
    <citation type="submission" date="2021-03" db="EMBL/GenBank/DDBJ databases">
        <title>Whole genome shotgun sequence of Actinoplanes consettensis NBRC 14913.</title>
        <authorList>
            <person name="Komaki H."/>
            <person name="Tamura T."/>
        </authorList>
    </citation>
    <scope>NUCLEOTIDE SEQUENCE</scope>
    <source>
        <strain evidence="1">NBRC 14913</strain>
    </source>
</reference>
<comment type="caution">
    <text evidence="1">The sequence shown here is derived from an EMBL/GenBank/DDBJ whole genome shotgun (WGS) entry which is preliminary data.</text>
</comment>
<dbReference type="AlphaFoldDB" id="A0A919VPB8"/>
<gene>
    <name evidence="1" type="ORF">Aco04nite_36430</name>
</gene>
<proteinExistence type="predicted"/>
<evidence type="ECO:0000313" key="2">
    <source>
        <dbReference type="Proteomes" id="UP000680865"/>
    </source>
</evidence>
<protein>
    <submittedName>
        <fullName evidence="1">Uncharacterized protein</fullName>
    </submittedName>
</protein>
<name>A0A919VPB8_9ACTN</name>
<dbReference type="Proteomes" id="UP000680865">
    <property type="component" value="Unassembled WGS sequence"/>
</dbReference>
<organism evidence="1 2">
    <name type="scientific">Winogradskya consettensis</name>
    <dbReference type="NCBI Taxonomy" id="113560"/>
    <lineage>
        <taxon>Bacteria</taxon>
        <taxon>Bacillati</taxon>
        <taxon>Actinomycetota</taxon>
        <taxon>Actinomycetes</taxon>
        <taxon>Micromonosporales</taxon>
        <taxon>Micromonosporaceae</taxon>
        <taxon>Winogradskya</taxon>
    </lineage>
</organism>
<keyword evidence="2" id="KW-1185">Reference proteome</keyword>
<sequence length="87" mass="9257">MSYNSVEALREAGIIGGQMSPELEEFYGSLTQQETEVLISTKSRLVALFPDVAAHSQEWSTPEAAEQGFDAAMLCACAIWSGSGAAN</sequence>
<dbReference type="EMBL" id="BOQP01000017">
    <property type="protein sequence ID" value="GIM73659.1"/>
    <property type="molecule type" value="Genomic_DNA"/>
</dbReference>